<dbReference type="EMBL" id="BONI01000032">
    <property type="protein sequence ID" value="GIG07270.1"/>
    <property type="molecule type" value="Genomic_DNA"/>
</dbReference>
<evidence type="ECO:0000313" key="3">
    <source>
        <dbReference type="Proteomes" id="UP000630887"/>
    </source>
</evidence>
<organism evidence="2 3">
    <name type="scientific">Catellatospora coxensis</name>
    <dbReference type="NCBI Taxonomy" id="310354"/>
    <lineage>
        <taxon>Bacteria</taxon>
        <taxon>Bacillati</taxon>
        <taxon>Actinomycetota</taxon>
        <taxon>Actinomycetes</taxon>
        <taxon>Micromonosporales</taxon>
        <taxon>Micromonosporaceae</taxon>
        <taxon>Catellatospora</taxon>
    </lineage>
</organism>
<evidence type="ECO:0000256" key="1">
    <source>
        <dbReference type="SAM" id="MobiDB-lite"/>
    </source>
</evidence>
<accession>A0A8J3L3U7</accession>
<comment type="caution">
    <text evidence="2">The sequence shown here is derived from an EMBL/GenBank/DDBJ whole genome shotgun (WGS) entry which is preliminary data.</text>
</comment>
<dbReference type="Proteomes" id="UP000630887">
    <property type="component" value="Unassembled WGS sequence"/>
</dbReference>
<gene>
    <name evidence="2" type="ORF">Cco03nite_39700</name>
</gene>
<keyword evidence="3" id="KW-1185">Reference proteome</keyword>
<dbReference type="AlphaFoldDB" id="A0A8J3L3U7"/>
<reference evidence="2 3" key="1">
    <citation type="submission" date="2021-01" db="EMBL/GenBank/DDBJ databases">
        <title>Whole genome shotgun sequence of Catellatospora coxensis NBRC 107359.</title>
        <authorList>
            <person name="Komaki H."/>
            <person name="Tamura T."/>
        </authorList>
    </citation>
    <scope>NUCLEOTIDE SEQUENCE [LARGE SCALE GENOMIC DNA]</scope>
    <source>
        <strain evidence="2 3">NBRC 107359</strain>
    </source>
</reference>
<evidence type="ECO:0000313" key="2">
    <source>
        <dbReference type="EMBL" id="GIG07270.1"/>
    </source>
</evidence>
<sequence length="78" mass="8122">MPAARPGAVPAEEAASSRPDPPGVADAEPGVAPIASAPVMASTALVESRCLRDTVSPVWLKRVKTRFINAQDVRKVTS</sequence>
<feature type="region of interest" description="Disordered" evidence="1">
    <location>
        <begin position="1"/>
        <end position="30"/>
    </location>
</feature>
<protein>
    <submittedName>
        <fullName evidence="2">Uncharacterized protein</fullName>
    </submittedName>
</protein>
<proteinExistence type="predicted"/>
<name>A0A8J3L3U7_9ACTN</name>